<dbReference type="STRING" id="933084.A0A067P9T1"/>
<dbReference type="InterPro" id="IPR015943">
    <property type="entry name" value="WD40/YVTN_repeat-like_dom_sf"/>
</dbReference>
<dbReference type="GO" id="GO:0061700">
    <property type="term" value="C:GATOR2 complex"/>
    <property type="evidence" value="ECO:0007669"/>
    <property type="project" value="TreeGrafter"/>
</dbReference>
<dbReference type="GO" id="GO:0005774">
    <property type="term" value="C:vacuolar membrane"/>
    <property type="evidence" value="ECO:0007669"/>
    <property type="project" value="TreeGrafter"/>
</dbReference>
<sequence>MLSTTKPTPRRPSLQIPPSPTVTTSASSFPLPPPTKVGGLGLASLNSSLTNLASFNCVAAVGREGGAGGGNEVYTDARLLGFQGPVRTVRFPRATSGGVGAIAKSEDGTRCVVAGKEYPPSSPTELQKPTSDHKSAVGRGGAKIEASRNMWTGSGLKVDSACTDVAWGRGVYANKLLTSARNGELIMWDLGKSSGSKYGYHPLTLLTHLARWKLERKTKDHIRSIHKLSYSNIVPYYCVTGSADGDVRVWVCQSPSSSSP</sequence>
<proteinExistence type="predicted"/>
<dbReference type="EMBL" id="KL197747">
    <property type="protein sequence ID" value="KDQ51504.1"/>
    <property type="molecule type" value="Genomic_DNA"/>
</dbReference>
<dbReference type="GO" id="GO:1904263">
    <property type="term" value="P:positive regulation of TORC1 signaling"/>
    <property type="evidence" value="ECO:0007669"/>
    <property type="project" value="TreeGrafter"/>
</dbReference>
<dbReference type="PROSITE" id="PS50082">
    <property type="entry name" value="WD_REPEATS_2"/>
    <property type="match status" value="1"/>
</dbReference>
<reference evidence="6" key="1">
    <citation type="journal article" date="2014" name="Proc. Natl. Acad. Sci. U.S.A.">
        <title>Extensive sampling of basidiomycete genomes demonstrates inadequacy of the white-rot/brown-rot paradigm for wood decay fungi.</title>
        <authorList>
            <person name="Riley R."/>
            <person name="Salamov A.A."/>
            <person name="Brown D.W."/>
            <person name="Nagy L.G."/>
            <person name="Floudas D."/>
            <person name="Held B.W."/>
            <person name="Levasseur A."/>
            <person name="Lombard V."/>
            <person name="Morin E."/>
            <person name="Otillar R."/>
            <person name="Lindquist E.A."/>
            <person name="Sun H."/>
            <person name="LaButti K.M."/>
            <person name="Schmutz J."/>
            <person name="Jabbour D."/>
            <person name="Luo H."/>
            <person name="Baker S.E."/>
            <person name="Pisabarro A.G."/>
            <person name="Walton J.D."/>
            <person name="Blanchette R.A."/>
            <person name="Henrissat B."/>
            <person name="Martin F."/>
            <person name="Cullen D."/>
            <person name="Hibbett D.S."/>
            <person name="Grigoriev I.V."/>
        </authorList>
    </citation>
    <scope>NUCLEOTIDE SEQUENCE [LARGE SCALE GENOMIC DNA]</scope>
    <source>
        <strain evidence="6">MUCL 33604</strain>
    </source>
</reference>
<dbReference type="GO" id="GO:0005829">
    <property type="term" value="C:cytosol"/>
    <property type="evidence" value="ECO:0007669"/>
    <property type="project" value="TreeGrafter"/>
</dbReference>
<evidence type="ECO:0000313" key="6">
    <source>
        <dbReference type="Proteomes" id="UP000027265"/>
    </source>
</evidence>
<feature type="region of interest" description="Disordered" evidence="4">
    <location>
        <begin position="117"/>
        <end position="137"/>
    </location>
</feature>
<evidence type="ECO:0000256" key="2">
    <source>
        <dbReference type="ARBA" id="ARBA00022737"/>
    </source>
</evidence>
<evidence type="ECO:0000256" key="1">
    <source>
        <dbReference type="ARBA" id="ARBA00022574"/>
    </source>
</evidence>
<evidence type="ECO:0000256" key="3">
    <source>
        <dbReference type="PROSITE-ProRule" id="PRU00221"/>
    </source>
</evidence>
<dbReference type="InterPro" id="IPR036322">
    <property type="entry name" value="WD40_repeat_dom_sf"/>
</dbReference>
<protein>
    <submittedName>
        <fullName evidence="5">Uncharacterized protein</fullName>
    </submittedName>
</protein>
<dbReference type="AlphaFoldDB" id="A0A067P9T1"/>
<dbReference type="HOGENOM" id="CLU_1069842_0_0_1"/>
<dbReference type="OrthoDB" id="3255346at2759"/>
<keyword evidence="6" id="KW-1185">Reference proteome</keyword>
<gene>
    <name evidence="5" type="ORF">JAAARDRAFT_184901</name>
</gene>
<keyword evidence="1 3" id="KW-0853">WD repeat</keyword>
<dbReference type="Proteomes" id="UP000027265">
    <property type="component" value="Unassembled WGS sequence"/>
</dbReference>
<dbReference type="InterPro" id="IPR001680">
    <property type="entry name" value="WD40_rpt"/>
</dbReference>
<keyword evidence="2" id="KW-0677">Repeat</keyword>
<dbReference type="PANTHER" id="PTHR46200">
    <property type="entry name" value="GATOR COMPLEX PROTEIN WDR24"/>
    <property type="match status" value="1"/>
</dbReference>
<organism evidence="5 6">
    <name type="scientific">Jaapia argillacea MUCL 33604</name>
    <dbReference type="NCBI Taxonomy" id="933084"/>
    <lineage>
        <taxon>Eukaryota</taxon>
        <taxon>Fungi</taxon>
        <taxon>Dikarya</taxon>
        <taxon>Basidiomycota</taxon>
        <taxon>Agaricomycotina</taxon>
        <taxon>Agaricomycetes</taxon>
        <taxon>Agaricomycetidae</taxon>
        <taxon>Jaapiales</taxon>
        <taxon>Jaapiaceae</taxon>
        <taxon>Jaapia</taxon>
    </lineage>
</organism>
<name>A0A067P9T1_9AGAM</name>
<dbReference type="Gene3D" id="2.130.10.10">
    <property type="entry name" value="YVTN repeat-like/Quinoprotein amine dehydrogenase"/>
    <property type="match status" value="1"/>
</dbReference>
<dbReference type="InterPro" id="IPR037590">
    <property type="entry name" value="WDR24"/>
</dbReference>
<feature type="region of interest" description="Disordered" evidence="4">
    <location>
        <begin position="1"/>
        <end position="32"/>
    </location>
</feature>
<accession>A0A067P9T1</accession>
<dbReference type="PANTHER" id="PTHR46200:SF1">
    <property type="entry name" value="GATOR COMPLEX PROTEIN WDR24"/>
    <property type="match status" value="1"/>
</dbReference>
<evidence type="ECO:0000313" key="5">
    <source>
        <dbReference type="EMBL" id="KDQ51504.1"/>
    </source>
</evidence>
<dbReference type="GO" id="GO:0016239">
    <property type="term" value="P:positive regulation of macroautophagy"/>
    <property type="evidence" value="ECO:0007669"/>
    <property type="project" value="TreeGrafter"/>
</dbReference>
<feature type="repeat" description="WD" evidence="3">
    <location>
        <begin position="218"/>
        <end position="250"/>
    </location>
</feature>
<dbReference type="SMART" id="SM00320">
    <property type="entry name" value="WD40"/>
    <property type="match status" value="2"/>
</dbReference>
<evidence type="ECO:0000256" key="4">
    <source>
        <dbReference type="SAM" id="MobiDB-lite"/>
    </source>
</evidence>
<dbReference type="InParanoid" id="A0A067P9T1"/>
<dbReference type="SUPFAM" id="SSF50978">
    <property type="entry name" value="WD40 repeat-like"/>
    <property type="match status" value="1"/>
</dbReference>